<accession>A0A173XX47</accession>
<protein>
    <recommendedName>
        <fullName evidence="4">CRISPR-associated protein</fullName>
    </recommendedName>
</protein>
<reference evidence="2" key="2">
    <citation type="submission" date="2022-01" db="EMBL/GenBank/DDBJ databases">
        <title>Collection of gut derived symbiotic bacterial strains cultured from healthy donors.</title>
        <authorList>
            <person name="Lin H."/>
            <person name="Kohout C."/>
            <person name="Waligurski E."/>
            <person name="Pamer E.G."/>
        </authorList>
    </citation>
    <scope>NUCLEOTIDE SEQUENCE</scope>
    <source>
        <strain evidence="2">DFI.5.49</strain>
    </source>
</reference>
<proteinExistence type="predicted"/>
<dbReference type="EMBL" id="JAKNFS010000007">
    <property type="protein sequence ID" value="MCG4765148.1"/>
    <property type="molecule type" value="Genomic_DNA"/>
</dbReference>
<organism evidence="1 3">
    <name type="scientific">Fusicatenibacter saccharivorans</name>
    <dbReference type="NCBI Taxonomy" id="1150298"/>
    <lineage>
        <taxon>Bacteria</taxon>
        <taxon>Bacillati</taxon>
        <taxon>Bacillota</taxon>
        <taxon>Clostridia</taxon>
        <taxon>Lachnospirales</taxon>
        <taxon>Lachnospiraceae</taxon>
        <taxon>Fusicatenibacter</taxon>
    </lineage>
</organism>
<dbReference type="Proteomes" id="UP000095706">
    <property type="component" value="Unassembled WGS sequence"/>
</dbReference>
<dbReference type="RefSeq" id="WP_055226061.1">
    <property type="nucleotide sequence ID" value="NZ_CAXSRP010000018.1"/>
</dbReference>
<sequence>MKKFVNCSNHPSRLWSVMQRETAEKYGEIVDVPFPAVACDLTDSGLEELAEQITRDILALEPTAVMCMGEFVVCFRIVQKLKARGIKVLASCSERRATEHVKEDGTVQKETLFVFQGFREY</sequence>
<name>A0A173XX47_9FIRM</name>
<dbReference type="EMBL" id="CYYV01000002">
    <property type="protein sequence ID" value="CUN56023.1"/>
    <property type="molecule type" value="Genomic_DNA"/>
</dbReference>
<evidence type="ECO:0000313" key="1">
    <source>
        <dbReference type="EMBL" id="CUN56023.1"/>
    </source>
</evidence>
<reference evidence="1 3" key="1">
    <citation type="submission" date="2015-09" db="EMBL/GenBank/DDBJ databases">
        <authorList>
            <consortium name="Pathogen Informatics"/>
        </authorList>
    </citation>
    <scope>NUCLEOTIDE SEQUENCE [LARGE SCALE GENOMIC DNA]</scope>
    <source>
        <strain evidence="1 3">2789STDY5608849</strain>
    </source>
</reference>
<dbReference type="AlphaFoldDB" id="A0A173XX47"/>
<gene>
    <name evidence="1" type="ORF">ERS852406_00363</name>
    <name evidence="2" type="ORF">L0N21_06435</name>
</gene>
<evidence type="ECO:0000313" key="2">
    <source>
        <dbReference type="EMBL" id="MCG4765148.1"/>
    </source>
</evidence>
<dbReference type="Proteomes" id="UP001199915">
    <property type="component" value="Unassembled WGS sequence"/>
</dbReference>
<evidence type="ECO:0008006" key="4">
    <source>
        <dbReference type="Google" id="ProtNLM"/>
    </source>
</evidence>
<evidence type="ECO:0000313" key="3">
    <source>
        <dbReference type="Proteomes" id="UP000095706"/>
    </source>
</evidence>